<accession>A0A292PMZ4</accession>
<proteinExistence type="predicted"/>
<protein>
    <submittedName>
        <fullName evidence="1">Uncharacterized protein</fullName>
    </submittedName>
</protein>
<gene>
    <name evidence="1" type="ORF">GSTUAT00007819001</name>
</gene>
<evidence type="ECO:0000313" key="1">
    <source>
        <dbReference type="EMBL" id="CUS08065.1"/>
    </source>
</evidence>
<name>A0A292PMZ4_9PEZI</name>
<dbReference type="AlphaFoldDB" id="A0A292PMZ4"/>
<sequence>MLKEQGNLYSSMTSHPALIWWVKSLPVPMLKRDSSWRWRLG</sequence>
<dbReference type="EMBL" id="LN891147">
    <property type="protein sequence ID" value="CUS08065.1"/>
    <property type="molecule type" value="Genomic_DNA"/>
</dbReference>
<dbReference type="Proteomes" id="UP001412239">
    <property type="component" value="Unassembled WGS sequence"/>
</dbReference>
<keyword evidence="2" id="KW-1185">Reference proteome</keyword>
<feature type="non-terminal residue" evidence="1">
    <location>
        <position position="41"/>
    </location>
</feature>
<reference evidence="1" key="1">
    <citation type="submission" date="2015-10" db="EMBL/GenBank/DDBJ databases">
        <authorList>
            <person name="Regsiter A."/>
            <person name="william w."/>
        </authorList>
    </citation>
    <scope>NUCLEOTIDE SEQUENCE</scope>
    <source>
        <strain evidence="1">Montdore</strain>
    </source>
</reference>
<evidence type="ECO:0000313" key="2">
    <source>
        <dbReference type="Proteomes" id="UP001412239"/>
    </source>
</evidence>
<organism evidence="1 2">
    <name type="scientific">Tuber aestivum</name>
    <name type="common">summer truffle</name>
    <dbReference type="NCBI Taxonomy" id="59557"/>
    <lineage>
        <taxon>Eukaryota</taxon>
        <taxon>Fungi</taxon>
        <taxon>Dikarya</taxon>
        <taxon>Ascomycota</taxon>
        <taxon>Pezizomycotina</taxon>
        <taxon>Pezizomycetes</taxon>
        <taxon>Pezizales</taxon>
        <taxon>Tuberaceae</taxon>
        <taxon>Tuber</taxon>
    </lineage>
</organism>